<protein>
    <submittedName>
        <fullName evidence="1">Uncharacterized protein</fullName>
    </submittedName>
</protein>
<keyword evidence="2" id="KW-1185">Reference proteome</keyword>
<organism evidence="1 2">
    <name type="scientific">Melipona quadrifasciata</name>
    <dbReference type="NCBI Taxonomy" id="166423"/>
    <lineage>
        <taxon>Eukaryota</taxon>
        <taxon>Metazoa</taxon>
        <taxon>Ecdysozoa</taxon>
        <taxon>Arthropoda</taxon>
        <taxon>Hexapoda</taxon>
        <taxon>Insecta</taxon>
        <taxon>Pterygota</taxon>
        <taxon>Neoptera</taxon>
        <taxon>Endopterygota</taxon>
        <taxon>Hymenoptera</taxon>
        <taxon>Apocrita</taxon>
        <taxon>Aculeata</taxon>
        <taxon>Apoidea</taxon>
        <taxon>Anthophila</taxon>
        <taxon>Apidae</taxon>
        <taxon>Melipona</taxon>
    </lineage>
</organism>
<reference evidence="1 2" key="1">
    <citation type="submission" date="2015-07" db="EMBL/GenBank/DDBJ databases">
        <title>The genome of Melipona quadrifasciata.</title>
        <authorList>
            <person name="Pan H."/>
            <person name="Kapheim K."/>
        </authorList>
    </citation>
    <scope>NUCLEOTIDE SEQUENCE [LARGE SCALE GENOMIC DNA]</scope>
    <source>
        <strain evidence="1">0111107301</strain>
        <tissue evidence="1">Whole body</tissue>
    </source>
</reference>
<gene>
    <name evidence="1" type="ORF">WN51_12671</name>
</gene>
<dbReference type="AlphaFoldDB" id="A0A0M9A116"/>
<sequence length="126" mass="14095">MTNRTLILYIIGSAKNGMKMCTAEVRSDRFPIYWGISISRELLLFLVVSNSRQTCTYVDKVCSGSKADNFVTEENYNKRDKLHLLIGPYTDKKMAQLFGKNCLSPGKIKFAGGIQVPGFASNALIY</sequence>
<dbReference type="EMBL" id="KQ435775">
    <property type="protein sequence ID" value="KOX74987.1"/>
    <property type="molecule type" value="Genomic_DNA"/>
</dbReference>
<accession>A0A0M9A116</accession>
<evidence type="ECO:0000313" key="1">
    <source>
        <dbReference type="EMBL" id="KOX74987.1"/>
    </source>
</evidence>
<proteinExistence type="predicted"/>
<dbReference type="Proteomes" id="UP000053105">
    <property type="component" value="Unassembled WGS sequence"/>
</dbReference>
<evidence type="ECO:0000313" key="2">
    <source>
        <dbReference type="Proteomes" id="UP000053105"/>
    </source>
</evidence>
<name>A0A0M9A116_9HYME</name>